<dbReference type="RefSeq" id="XP_005820347.1">
    <property type="nucleotide sequence ID" value="XM_005820290.1"/>
</dbReference>
<feature type="compositionally biased region" description="Low complexity" evidence="5">
    <location>
        <begin position="96"/>
        <end position="105"/>
    </location>
</feature>
<keyword evidence="9" id="KW-1185">Reference proteome</keyword>
<dbReference type="PaxDb" id="55529-EKX33367"/>
<feature type="region of interest" description="Disordered" evidence="5">
    <location>
        <begin position="89"/>
        <end position="133"/>
    </location>
</feature>
<name>L1IBC4_GUITC</name>
<dbReference type="KEGG" id="gtt:GUITHDRAFT_120430"/>
<dbReference type="HOGENOM" id="CLU_092984_3_1_1"/>
<keyword evidence="3" id="KW-0804">Transcription</keyword>
<evidence type="ECO:0000259" key="6">
    <source>
        <dbReference type="PROSITE" id="PS51519"/>
    </source>
</evidence>
<keyword evidence="2" id="KW-0238">DNA-binding</keyword>
<reference evidence="8" key="3">
    <citation type="submission" date="2015-06" db="UniProtKB">
        <authorList>
            <consortium name="EnsemblProtists"/>
        </authorList>
    </citation>
    <scope>IDENTIFICATION</scope>
</reference>
<dbReference type="EMBL" id="JH993144">
    <property type="protein sequence ID" value="EKX33367.1"/>
    <property type="molecule type" value="Genomic_DNA"/>
</dbReference>
<dbReference type="InterPro" id="IPR003035">
    <property type="entry name" value="RWP-RK_dom"/>
</dbReference>
<dbReference type="PROSITE" id="PS51519">
    <property type="entry name" value="RWP_RK"/>
    <property type="match status" value="1"/>
</dbReference>
<dbReference type="AlphaFoldDB" id="L1IBC4"/>
<dbReference type="Pfam" id="PF02042">
    <property type="entry name" value="RWP-RK"/>
    <property type="match status" value="1"/>
</dbReference>
<dbReference type="EnsemblProtists" id="EKX33367">
    <property type="protein sequence ID" value="EKX33367"/>
    <property type="gene ID" value="GUITHDRAFT_120430"/>
</dbReference>
<keyword evidence="4" id="KW-0539">Nucleus</keyword>
<protein>
    <recommendedName>
        <fullName evidence="6">RWP-RK domain-containing protein</fullName>
    </recommendedName>
</protein>
<gene>
    <name evidence="7" type="ORF">GUITHDRAFT_120430</name>
</gene>
<evidence type="ECO:0000256" key="1">
    <source>
        <dbReference type="ARBA" id="ARBA00023015"/>
    </source>
</evidence>
<evidence type="ECO:0000313" key="9">
    <source>
        <dbReference type="Proteomes" id="UP000011087"/>
    </source>
</evidence>
<sequence>MSSTRVTINLRKRRNETTRPPVTKITIRIEDLHDLLSMKQVDAARHLGVSLTALKNASKQLGVDSWPRERSSVLASKAMDASGVLQWFDGRDPVSRKSSQLSSEGSKLEEKEAANQRATVEKGHNGESNEQKVPASVCLESEGKSLDQAEFFLWDCRSEELQELMEEGMVHVLSHQ</sequence>
<evidence type="ECO:0000256" key="2">
    <source>
        <dbReference type="ARBA" id="ARBA00023125"/>
    </source>
</evidence>
<reference evidence="9" key="2">
    <citation type="submission" date="2012-11" db="EMBL/GenBank/DDBJ databases">
        <authorList>
            <person name="Kuo A."/>
            <person name="Curtis B.A."/>
            <person name="Tanifuji G."/>
            <person name="Burki F."/>
            <person name="Gruber A."/>
            <person name="Irimia M."/>
            <person name="Maruyama S."/>
            <person name="Arias M.C."/>
            <person name="Ball S.G."/>
            <person name="Gile G.H."/>
            <person name="Hirakawa Y."/>
            <person name="Hopkins J.F."/>
            <person name="Rensing S.A."/>
            <person name="Schmutz J."/>
            <person name="Symeonidi A."/>
            <person name="Elias M."/>
            <person name="Eveleigh R.J."/>
            <person name="Herman E.K."/>
            <person name="Klute M.J."/>
            <person name="Nakayama T."/>
            <person name="Obornik M."/>
            <person name="Reyes-Prieto A."/>
            <person name="Armbrust E.V."/>
            <person name="Aves S.J."/>
            <person name="Beiko R.G."/>
            <person name="Coutinho P."/>
            <person name="Dacks J.B."/>
            <person name="Durnford D.G."/>
            <person name="Fast N.M."/>
            <person name="Green B.R."/>
            <person name="Grisdale C."/>
            <person name="Hempe F."/>
            <person name="Henrissat B."/>
            <person name="Hoppner M.P."/>
            <person name="Ishida K.-I."/>
            <person name="Kim E."/>
            <person name="Koreny L."/>
            <person name="Kroth P.G."/>
            <person name="Liu Y."/>
            <person name="Malik S.-B."/>
            <person name="Maier U.G."/>
            <person name="McRose D."/>
            <person name="Mock T."/>
            <person name="Neilson J.A."/>
            <person name="Onodera N.T."/>
            <person name="Poole A.M."/>
            <person name="Pritham E.J."/>
            <person name="Richards T.A."/>
            <person name="Rocap G."/>
            <person name="Roy S.W."/>
            <person name="Sarai C."/>
            <person name="Schaack S."/>
            <person name="Shirato S."/>
            <person name="Slamovits C.H."/>
            <person name="Spencer D.F."/>
            <person name="Suzuki S."/>
            <person name="Worden A.Z."/>
            <person name="Zauner S."/>
            <person name="Barry K."/>
            <person name="Bell C."/>
            <person name="Bharti A.K."/>
            <person name="Crow J.A."/>
            <person name="Grimwood J."/>
            <person name="Kramer R."/>
            <person name="Lindquist E."/>
            <person name="Lucas S."/>
            <person name="Salamov A."/>
            <person name="McFadden G.I."/>
            <person name="Lane C.E."/>
            <person name="Keeling P.J."/>
            <person name="Gray M.W."/>
            <person name="Grigoriev I.V."/>
            <person name="Archibald J.M."/>
        </authorList>
    </citation>
    <scope>NUCLEOTIDE SEQUENCE</scope>
    <source>
        <strain evidence="9">CCMP2712</strain>
    </source>
</reference>
<reference evidence="7 9" key="1">
    <citation type="journal article" date="2012" name="Nature">
        <title>Algal genomes reveal evolutionary mosaicism and the fate of nucleomorphs.</title>
        <authorList>
            <consortium name="DOE Joint Genome Institute"/>
            <person name="Curtis B.A."/>
            <person name="Tanifuji G."/>
            <person name="Burki F."/>
            <person name="Gruber A."/>
            <person name="Irimia M."/>
            <person name="Maruyama S."/>
            <person name="Arias M.C."/>
            <person name="Ball S.G."/>
            <person name="Gile G.H."/>
            <person name="Hirakawa Y."/>
            <person name="Hopkins J.F."/>
            <person name="Kuo A."/>
            <person name="Rensing S.A."/>
            <person name="Schmutz J."/>
            <person name="Symeonidi A."/>
            <person name="Elias M."/>
            <person name="Eveleigh R.J."/>
            <person name="Herman E.K."/>
            <person name="Klute M.J."/>
            <person name="Nakayama T."/>
            <person name="Obornik M."/>
            <person name="Reyes-Prieto A."/>
            <person name="Armbrust E.V."/>
            <person name="Aves S.J."/>
            <person name="Beiko R.G."/>
            <person name="Coutinho P."/>
            <person name="Dacks J.B."/>
            <person name="Durnford D.G."/>
            <person name="Fast N.M."/>
            <person name="Green B.R."/>
            <person name="Grisdale C.J."/>
            <person name="Hempel F."/>
            <person name="Henrissat B."/>
            <person name="Hoppner M.P."/>
            <person name="Ishida K."/>
            <person name="Kim E."/>
            <person name="Koreny L."/>
            <person name="Kroth P.G."/>
            <person name="Liu Y."/>
            <person name="Malik S.B."/>
            <person name="Maier U.G."/>
            <person name="McRose D."/>
            <person name="Mock T."/>
            <person name="Neilson J.A."/>
            <person name="Onodera N.T."/>
            <person name="Poole A.M."/>
            <person name="Pritham E.J."/>
            <person name="Richards T.A."/>
            <person name="Rocap G."/>
            <person name="Roy S.W."/>
            <person name="Sarai C."/>
            <person name="Schaack S."/>
            <person name="Shirato S."/>
            <person name="Slamovits C.H."/>
            <person name="Spencer D.F."/>
            <person name="Suzuki S."/>
            <person name="Worden A.Z."/>
            <person name="Zauner S."/>
            <person name="Barry K."/>
            <person name="Bell C."/>
            <person name="Bharti A.K."/>
            <person name="Crow J.A."/>
            <person name="Grimwood J."/>
            <person name="Kramer R."/>
            <person name="Lindquist E."/>
            <person name="Lucas S."/>
            <person name="Salamov A."/>
            <person name="McFadden G.I."/>
            <person name="Lane C.E."/>
            <person name="Keeling P.J."/>
            <person name="Gray M.W."/>
            <person name="Grigoriev I.V."/>
            <person name="Archibald J.M."/>
        </authorList>
    </citation>
    <scope>NUCLEOTIDE SEQUENCE</scope>
    <source>
        <strain evidence="7 9">CCMP2712</strain>
    </source>
</reference>
<feature type="domain" description="RWP-RK" evidence="6">
    <location>
        <begin position="5"/>
        <end position="94"/>
    </location>
</feature>
<dbReference type="GO" id="GO:0003677">
    <property type="term" value="F:DNA binding"/>
    <property type="evidence" value="ECO:0007669"/>
    <property type="project" value="UniProtKB-KW"/>
</dbReference>
<organism evidence="7">
    <name type="scientific">Guillardia theta (strain CCMP2712)</name>
    <name type="common">Cryptophyte</name>
    <dbReference type="NCBI Taxonomy" id="905079"/>
    <lineage>
        <taxon>Eukaryota</taxon>
        <taxon>Cryptophyceae</taxon>
        <taxon>Pyrenomonadales</taxon>
        <taxon>Geminigeraceae</taxon>
        <taxon>Guillardia</taxon>
    </lineage>
</organism>
<feature type="compositionally biased region" description="Basic and acidic residues" evidence="5">
    <location>
        <begin position="106"/>
        <end position="130"/>
    </location>
</feature>
<dbReference type="GeneID" id="17290114"/>
<evidence type="ECO:0000256" key="3">
    <source>
        <dbReference type="ARBA" id="ARBA00023163"/>
    </source>
</evidence>
<dbReference type="Proteomes" id="UP000011087">
    <property type="component" value="Unassembled WGS sequence"/>
</dbReference>
<dbReference type="OrthoDB" id="1747617at2759"/>
<accession>L1IBC4</accession>
<proteinExistence type="predicted"/>
<evidence type="ECO:0000313" key="8">
    <source>
        <dbReference type="EnsemblProtists" id="EKX33367"/>
    </source>
</evidence>
<keyword evidence="1" id="KW-0805">Transcription regulation</keyword>
<evidence type="ECO:0000256" key="4">
    <source>
        <dbReference type="ARBA" id="ARBA00023242"/>
    </source>
</evidence>
<evidence type="ECO:0000256" key="5">
    <source>
        <dbReference type="SAM" id="MobiDB-lite"/>
    </source>
</evidence>
<evidence type="ECO:0000313" key="7">
    <source>
        <dbReference type="EMBL" id="EKX33367.1"/>
    </source>
</evidence>